<feature type="region of interest" description="Disordered" evidence="1">
    <location>
        <begin position="296"/>
        <end position="326"/>
    </location>
</feature>
<evidence type="ECO:0000313" key="3">
    <source>
        <dbReference type="Proteomes" id="UP001209878"/>
    </source>
</evidence>
<evidence type="ECO:0000256" key="1">
    <source>
        <dbReference type="SAM" id="MobiDB-lite"/>
    </source>
</evidence>
<sequence>MGIARFEFGWEAAAKADQIYGWQSYKDRGFYRNQSQTEGCFVFSFPDPLICENHVAHKRNFTHGAKYYMYVICPPPYSNETFDHCCGPKYQEYCCTIGIANDSIDIVDTGPILEASTCKDDDYVDNNVLGVVKENHDGVCVRGSDHWVLVSEASGVMEAHHHSRISLFLISVNSQERLRRGSSEKIILAEPANRNPYDFKMFLANDDNKKQPCKPMVPYKEWSTGSFSADLETKAHRLIERRKDCTNTVEGNGKVDPLKTQEKNPRFRKAFVQLGENWSLKPHALKQLEQFTCLKDSRNSSGRRPCQTPAQDGGRRRDSLTSKSKVDLARLPPCHSILKPHVQHVNHRGVALYK</sequence>
<dbReference type="AlphaFoldDB" id="A0AAD9JXR4"/>
<accession>A0AAD9JXR4</accession>
<dbReference type="Proteomes" id="UP001209878">
    <property type="component" value="Unassembled WGS sequence"/>
</dbReference>
<proteinExistence type="predicted"/>
<reference evidence="2" key="1">
    <citation type="journal article" date="2023" name="Mol. Biol. Evol.">
        <title>Third-Generation Sequencing Reveals the Adaptive Role of the Epigenome in Three Deep-Sea Polychaetes.</title>
        <authorList>
            <person name="Perez M."/>
            <person name="Aroh O."/>
            <person name="Sun Y."/>
            <person name="Lan Y."/>
            <person name="Juniper S.K."/>
            <person name="Young C.R."/>
            <person name="Angers B."/>
            <person name="Qian P.Y."/>
        </authorList>
    </citation>
    <scope>NUCLEOTIDE SEQUENCE</scope>
    <source>
        <strain evidence="2">R07B-5</strain>
    </source>
</reference>
<gene>
    <name evidence="2" type="ORF">NP493_1632g00000</name>
</gene>
<name>A0AAD9JXR4_RIDPI</name>
<dbReference type="EMBL" id="JAODUO010001632">
    <property type="protein sequence ID" value="KAK2160640.1"/>
    <property type="molecule type" value="Genomic_DNA"/>
</dbReference>
<organism evidence="2 3">
    <name type="scientific">Ridgeia piscesae</name>
    <name type="common">Tubeworm</name>
    <dbReference type="NCBI Taxonomy" id="27915"/>
    <lineage>
        <taxon>Eukaryota</taxon>
        <taxon>Metazoa</taxon>
        <taxon>Spiralia</taxon>
        <taxon>Lophotrochozoa</taxon>
        <taxon>Annelida</taxon>
        <taxon>Polychaeta</taxon>
        <taxon>Sedentaria</taxon>
        <taxon>Canalipalpata</taxon>
        <taxon>Sabellida</taxon>
        <taxon>Siboglinidae</taxon>
        <taxon>Ridgeia</taxon>
    </lineage>
</organism>
<evidence type="ECO:0000313" key="2">
    <source>
        <dbReference type="EMBL" id="KAK2160640.1"/>
    </source>
</evidence>
<feature type="compositionally biased region" description="Basic and acidic residues" evidence="1">
    <location>
        <begin position="313"/>
        <end position="326"/>
    </location>
</feature>
<comment type="caution">
    <text evidence="2">The sequence shown here is derived from an EMBL/GenBank/DDBJ whole genome shotgun (WGS) entry which is preliminary data.</text>
</comment>
<keyword evidence="3" id="KW-1185">Reference proteome</keyword>
<protein>
    <submittedName>
        <fullName evidence="2">Uncharacterized protein</fullName>
    </submittedName>
</protein>